<dbReference type="PANTHER" id="PTHR43874:SF147">
    <property type="entry name" value="TYPE-A RESPONSE REGULATOR"/>
    <property type="match status" value="1"/>
</dbReference>
<dbReference type="Gene3D" id="3.40.50.2300">
    <property type="match status" value="1"/>
</dbReference>
<dbReference type="SUPFAM" id="SSF52172">
    <property type="entry name" value="CheY-like"/>
    <property type="match status" value="1"/>
</dbReference>
<dbReference type="CDD" id="cd17581">
    <property type="entry name" value="REC_typeA_ARR"/>
    <property type="match status" value="1"/>
</dbReference>
<evidence type="ECO:0000256" key="1">
    <source>
        <dbReference type="ARBA" id="ARBA00023012"/>
    </source>
</evidence>
<dbReference type="InterPro" id="IPR001789">
    <property type="entry name" value="Sig_transdc_resp-reg_receiver"/>
</dbReference>
<keyword evidence="6" id="KW-1185">Reference proteome</keyword>
<keyword evidence="2" id="KW-0597">Phosphoprotein</keyword>
<dbReference type="InterPro" id="IPR045279">
    <property type="entry name" value="ARR-like"/>
</dbReference>
<dbReference type="GO" id="GO:0000160">
    <property type="term" value="P:phosphorelay signal transduction system"/>
    <property type="evidence" value="ECO:0007669"/>
    <property type="project" value="UniProtKB-KW"/>
</dbReference>
<evidence type="ECO:0000256" key="2">
    <source>
        <dbReference type="PROSITE-ProRule" id="PRU00169"/>
    </source>
</evidence>
<dbReference type="Pfam" id="PF00072">
    <property type="entry name" value="Response_reg"/>
    <property type="match status" value="1"/>
</dbReference>
<accession>A0A8T0G9W7</accession>
<name>A0A8T0G9W7_CERPU</name>
<evidence type="ECO:0000259" key="4">
    <source>
        <dbReference type="PROSITE" id="PS50110"/>
    </source>
</evidence>
<proteinExistence type="predicted"/>
<feature type="region of interest" description="Disordered" evidence="3">
    <location>
        <begin position="99"/>
        <end position="124"/>
    </location>
</feature>
<feature type="domain" description="Response regulatory" evidence="4">
    <location>
        <begin position="131"/>
        <end position="260"/>
    </location>
</feature>
<dbReference type="Proteomes" id="UP000822688">
    <property type="component" value="Chromosome 12"/>
</dbReference>
<feature type="compositionally biased region" description="Low complexity" evidence="3">
    <location>
        <begin position="261"/>
        <end position="275"/>
    </location>
</feature>
<dbReference type="PANTHER" id="PTHR43874">
    <property type="entry name" value="TWO-COMPONENT RESPONSE REGULATOR"/>
    <property type="match status" value="1"/>
</dbReference>
<gene>
    <name evidence="5" type="ORF">KC19_12G157200</name>
</gene>
<evidence type="ECO:0000256" key="3">
    <source>
        <dbReference type="SAM" id="MobiDB-lite"/>
    </source>
</evidence>
<sequence length="303" mass="32867">MAADIATNSEDKACLTSGRLSSVESCVMEAMVQSVSNFEGKVEAGMHSAYNDLKPWKLLVPAERAKLPAKCVYKSRRLLQRICSGDRKVEANGDQLSSCENSCSEESRSEGPESDETSATSVPSISNSDYHVLAVDDSMVDQKVIERLLKTSSYKVTTVNSALRALEYLGLSESCSLPAKPNRVSVNLIMTDYCMPGMTGYDFLKIVKAESSAFKEVPVIVMSSENDSNRIKRCLAEGAKEFLIKPVQMADVKRLQGHIRSSAVSSDSSENSNSSICAKRKAPEGLQATSPVRRTRCNGVAVA</sequence>
<dbReference type="InterPro" id="IPR011006">
    <property type="entry name" value="CheY-like_superfamily"/>
</dbReference>
<keyword evidence="1" id="KW-0902">Two-component regulatory system</keyword>
<evidence type="ECO:0000313" key="6">
    <source>
        <dbReference type="Proteomes" id="UP000822688"/>
    </source>
</evidence>
<protein>
    <recommendedName>
        <fullName evidence="4">Response regulatory domain-containing protein</fullName>
    </recommendedName>
</protein>
<organism evidence="5 6">
    <name type="scientific">Ceratodon purpureus</name>
    <name type="common">Fire moss</name>
    <name type="synonym">Dicranum purpureum</name>
    <dbReference type="NCBI Taxonomy" id="3225"/>
    <lineage>
        <taxon>Eukaryota</taxon>
        <taxon>Viridiplantae</taxon>
        <taxon>Streptophyta</taxon>
        <taxon>Embryophyta</taxon>
        <taxon>Bryophyta</taxon>
        <taxon>Bryophytina</taxon>
        <taxon>Bryopsida</taxon>
        <taxon>Dicranidae</taxon>
        <taxon>Pseudoditrichales</taxon>
        <taxon>Ditrichaceae</taxon>
        <taxon>Ceratodon</taxon>
    </lineage>
</organism>
<dbReference type="SMART" id="SM00448">
    <property type="entry name" value="REC"/>
    <property type="match status" value="1"/>
</dbReference>
<evidence type="ECO:0000313" key="5">
    <source>
        <dbReference type="EMBL" id="KAG0555267.1"/>
    </source>
</evidence>
<dbReference type="PROSITE" id="PS50110">
    <property type="entry name" value="RESPONSE_REGULATORY"/>
    <property type="match status" value="1"/>
</dbReference>
<comment type="caution">
    <text evidence="5">The sequence shown here is derived from an EMBL/GenBank/DDBJ whole genome shotgun (WGS) entry which is preliminary data.</text>
</comment>
<feature type="modified residue" description="4-aspartylphosphate" evidence="2">
    <location>
        <position position="192"/>
    </location>
</feature>
<feature type="region of interest" description="Disordered" evidence="3">
    <location>
        <begin position="260"/>
        <end position="290"/>
    </location>
</feature>
<dbReference type="AlphaFoldDB" id="A0A8T0G9W7"/>
<dbReference type="EMBL" id="CM026433">
    <property type="protein sequence ID" value="KAG0555267.1"/>
    <property type="molecule type" value="Genomic_DNA"/>
</dbReference>
<dbReference type="GO" id="GO:0009736">
    <property type="term" value="P:cytokinin-activated signaling pathway"/>
    <property type="evidence" value="ECO:0007669"/>
    <property type="project" value="InterPro"/>
</dbReference>
<reference evidence="5" key="1">
    <citation type="submission" date="2020-06" db="EMBL/GenBank/DDBJ databases">
        <title>WGS assembly of Ceratodon purpureus strain R40.</title>
        <authorList>
            <person name="Carey S.B."/>
            <person name="Jenkins J."/>
            <person name="Shu S."/>
            <person name="Lovell J.T."/>
            <person name="Sreedasyam A."/>
            <person name="Maumus F."/>
            <person name="Tiley G.P."/>
            <person name="Fernandez-Pozo N."/>
            <person name="Barry K."/>
            <person name="Chen C."/>
            <person name="Wang M."/>
            <person name="Lipzen A."/>
            <person name="Daum C."/>
            <person name="Saski C.A."/>
            <person name="Payton A.C."/>
            <person name="Mcbreen J.C."/>
            <person name="Conrad R.E."/>
            <person name="Kollar L.M."/>
            <person name="Olsson S."/>
            <person name="Huttunen S."/>
            <person name="Landis J.B."/>
            <person name="Wickett N.J."/>
            <person name="Johnson M.G."/>
            <person name="Rensing S.A."/>
            <person name="Grimwood J."/>
            <person name="Schmutz J."/>
            <person name="Mcdaniel S.F."/>
        </authorList>
    </citation>
    <scope>NUCLEOTIDE SEQUENCE</scope>
    <source>
        <strain evidence="5">R40</strain>
    </source>
</reference>